<gene>
    <name evidence="2" type="ORF">AAT19DRAFT_11774</name>
</gene>
<evidence type="ECO:0000313" key="2">
    <source>
        <dbReference type="EMBL" id="PRQ69753.1"/>
    </source>
</evidence>
<proteinExistence type="predicted"/>
<dbReference type="EMBL" id="LCTV02000018">
    <property type="protein sequence ID" value="PRQ69753.1"/>
    <property type="molecule type" value="Genomic_DNA"/>
</dbReference>
<name>A0A2S9ZVH9_RHOTO</name>
<evidence type="ECO:0000256" key="1">
    <source>
        <dbReference type="SAM" id="MobiDB-lite"/>
    </source>
</evidence>
<dbReference type="Proteomes" id="UP000239560">
    <property type="component" value="Unassembled WGS sequence"/>
</dbReference>
<dbReference type="AlphaFoldDB" id="A0A2S9ZVH9"/>
<feature type="region of interest" description="Disordered" evidence="1">
    <location>
        <begin position="1"/>
        <end position="31"/>
    </location>
</feature>
<feature type="compositionally biased region" description="Polar residues" evidence="1">
    <location>
        <begin position="101"/>
        <end position="119"/>
    </location>
</feature>
<evidence type="ECO:0000313" key="3">
    <source>
        <dbReference type="Proteomes" id="UP000239560"/>
    </source>
</evidence>
<feature type="region of interest" description="Disordered" evidence="1">
    <location>
        <begin position="43"/>
        <end position="74"/>
    </location>
</feature>
<accession>A0A2S9ZVH9</accession>
<feature type="region of interest" description="Disordered" evidence="1">
    <location>
        <begin position="96"/>
        <end position="119"/>
    </location>
</feature>
<feature type="compositionally biased region" description="Polar residues" evidence="1">
    <location>
        <begin position="54"/>
        <end position="68"/>
    </location>
</feature>
<protein>
    <submittedName>
        <fullName evidence="2">Uncharacterized protein</fullName>
    </submittedName>
</protein>
<sequence length="119" mass="12815">MAGSSRRAGSMESARENSHSPHTALAPSLARTAASDYARPYRVDYHPFSHPRATLQTRNPTPSRQPSSGPRVPHACRGLCTIELEFLYALDNQEEPLGTPASVQPDPTSVCLSPSSTLS</sequence>
<comment type="caution">
    <text evidence="2">The sequence shown here is derived from an EMBL/GenBank/DDBJ whole genome shotgun (WGS) entry which is preliminary data.</text>
</comment>
<organism evidence="2 3">
    <name type="scientific">Rhodotorula toruloides</name>
    <name type="common">Yeast</name>
    <name type="synonym">Rhodosporidium toruloides</name>
    <dbReference type="NCBI Taxonomy" id="5286"/>
    <lineage>
        <taxon>Eukaryota</taxon>
        <taxon>Fungi</taxon>
        <taxon>Dikarya</taxon>
        <taxon>Basidiomycota</taxon>
        <taxon>Pucciniomycotina</taxon>
        <taxon>Microbotryomycetes</taxon>
        <taxon>Sporidiobolales</taxon>
        <taxon>Sporidiobolaceae</taxon>
        <taxon>Rhodotorula</taxon>
    </lineage>
</organism>
<reference evidence="2 3" key="1">
    <citation type="journal article" date="2018" name="Elife">
        <title>Functional genomics of lipid metabolism in the oleaginous yeast Rhodosporidium toruloides.</title>
        <authorList>
            <person name="Coradetti S.T."/>
            <person name="Pinel D."/>
            <person name="Geiselman G."/>
            <person name="Ito M."/>
            <person name="Mondo S."/>
            <person name="Reilly M.C."/>
            <person name="Cheng Y.F."/>
            <person name="Bauer S."/>
            <person name="Grigoriev I."/>
            <person name="Gladden J.M."/>
            <person name="Simmons B.A."/>
            <person name="Brem R."/>
            <person name="Arkin A.P."/>
            <person name="Skerker J.M."/>
        </authorList>
    </citation>
    <scope>NUCLEOTIDE SEQUENCE [LARGE SCALE GENOMIC DNA]</scope>
    <source>
        <strain evidence="2 3">NBRC 0880</strain>
    </source>
</reference>